<proteinExistence type="inferred from homology"/>
<comment type="similarity">
    <text evidence="1 8">Belongs to the cytidylate kinase family. Type 1 subfamily.</text>
</comment>
<evidence type="ECO:0000256" key="2">
    <source>
        <dbReference type="ARBA" id="ARBA00022679"/>
    </source>
</evidence>
<dbReference type="InterPro" id="IPR003136">
    <property type="entry name" value="Cytidylate_kin"/>
</dbReference>
<dbReference type="EMBL" id="FOBS01000011">
    <property type="protein sequence ID" value="SEM34300.1"/>
    <property type="molecule type" value="Genomic_DNA"/>
</dbReference>
<evidence type="ECO:0000256" key="3">
    <source>
        <dbReference type="ARBA" id="ARBA00022741"/>
    </source>
</evidence>
<keyword evidence="11" id="KW-1185">Reference proteome</keyword>
<evidence type="ECO:0000256" key="5">
    <source>
        <dbReference type="ARBA" id="ARBA00022840"/>
    </source>
</evidence>
<dbReference type="GO" id="GO:0036431">
    <property type="term" value="F:dCMP kinase activity"/>
    <property type="evidence" value="ECO:0007669"/>
    <property type="project" value="InterPro"/>
</dbReference>
<sequence length="224" mass="24899">MGKKLLITIDGPAGAGKSTVSKALAQILSYLYLDTGSLYRAIAYKMIKEKKNSEDTQFIANLSNSLNLHLLAEKNILKIILDDVDITDLLRTEGLALLASRISAIPIIRETLLPIQRQFGKIGGMIAEGRDMGTVVFPNADLKYYLTATLEERVRRRHKELLEAGNDSEREEIRDQMILRDRQDMERLIAPLKVPVDALVIDSTGMAVGEIVAAITHDVELKQS</sequence>
<keyword evidence="8" id="KW-0963">Cytoplasm</keyword>
<dbReference type="InterPro" id="IPR027417">
    <property type="entry name" value="P-loop_NTPase"/>
</dbReference>
<dbReference type="EC" id="2.7.4.25" evidence="8"/>
<comment type="catalytic activity">
    <reaction evidence="7 8">
        <text>CMP + ATP = CDP + ADP</text>
        <dbReference type="Rhea" id="RHEA:11600"/>
        <dbReference type="ChEBI" id="CHEBI:30616"/>
        <dbReference type="ChEBI" id="CHEBI:58069"/>
        <dbReference type="ChEBI" id="CHEBI:60377"/>
        <dbReference type="ChEBI" id="CHEBI:456216"/>
        <dbReference type="EC" id="2.7.4.25"/>
    </reaction>
</comment>
<dbReference type="NCBIfam" id="TIGR00017">
    <property type="entry name" value="cmk"/>
    <property type="match status" value="1"/>
</dbReference>
<keyword evidence="2 8" id="KW-0808">Transferase</keyword>
<dbReference type="STRING" id="43775.SAMN04489760_11121"/>
<protein>
    <recommendedName>
        <fullName evidence="8">Cytidylate kinase</fullName>
        <shortName evidence="8">CK</shortName>
        <ecNumber evidence="8">2.7.4.25</ecNumber>
    </recommendedName>
    <alternativeName>
        <fullName evidence="8">Cytidine monophosphate kinase</fullName>
        <shortName evidence="8">CMP kinase</shortName>
    </alternativeName>
</protein>
<dbReference type="InterPro" id="IPR011994">
    <property type="entry name" value="Cytidylate_kinase_dom"/>
</dbReference>
<evidence type="ECO:0000256" key="1">
    <source>
        <dbReference type="ARBA" id="ARBA00009427"/>
    </source>
</evidence>
<dbReference type="Gene3D" id="3.40.50.300">
    <property type="entry name" value="P-loop containing nucleotide triphosphate hydrolases"/>
    <property type="match status" value="1"/>
</dbReference>
<comment type="subcellular location">
    <subcellularLocation>
        <location evidence="8">Cytoplasm</location>
    </subcellularLocation>
</comment>
<dbReference type="HAMAP" id="MF_00238">
    <property type="entry name" value="Cytidyl_kinase_type1"/>
    <property type="match status" value="1"/>
</dbReference>
<evidence type="ECO:0000256" key="8">
    <source>
        <dbReference type="HAMAP-Rule" id="MF_00238"/>
    </source>
</evidence>
<feature type="binding site" evidence="8">
    <location>
        <begin position="11"/>
        <end position="19"/>
    </location>
    <ligand>
        <name>ATP</name>
        <dbReference type="ChEBI" id="CHEBI:30616"/>
    </ligand>
</feature>
<dbReference type="CDD" id="cd02020">
    <property type="entry name" value="CMPK"/>
    <property type="match status" value="1"/>
</dbReference>
<evidence type="ECO:0000259" key="9">
    <source>
        <dbReference type="Pfam" id="PF02224"/>
    </source>
</evidence>
<evidence type="ECO:0000313" key="10">
    <source>
        <dbReference type="EMBL" id="SEM34300.1"/>
    </source>
</evidence>
<gene>
    <name evidence="8" type="primary">cmk</name>
    <name evidence="10" type="ORF">SAMN04489760_11121</name>
</gene>
<dbReference type="Pfam" id="PF02224">
    <property type="entry name" value="Cytidylate_kin"/>
    <property type="match status" value="1"/>
</dbReference>
<dbReference type="GO" id="GO:0005524">
    <property type="term" value="F:ATP binding"/>
    <property type="evidence" value="ECO:0007669"/>
    <property type="project" value="UniProtKB-UniRule"/>
</dbReference>
<evidence type="ECO:0000256" key="7">
    <source>
        <dbReference type="ARBA" id="ARBA00048478"/>
    </source>
</evidence>
<reference evidence="10 11" key="1">
    <citation type="submission" date="2016-10" db="EMBL/GenBank/DDBJ databases">
        <authorList>
            <person name="de Groot N.N."/>
        </authorList>
    </citation>
    <scope>NUCLEOTIDE SEQUENCE [LARGE SCALE GENOMIC DNA]</scope>
    <source>
        <strain evidence="10 11">DSM 8423</strain>
    </source>
</reference>
<dbReference type="GO" id="GO:0005737">
    <property type="term" value="C:cytoplasm"/>
    <property type="evidence" value="ECO:0007669"/>
    <property type="project" value="UniProtKB-SubCell"/>
</dbReference>
<evidence type="ECO:0000256" key="4">
    <source>
        <dbReference type="ARBA" id="ARBA00022777"/>
    </source>
</evidence>
<feature type="domain" description="Cytidylate kinase" evidence="9">
    <location>
        <begin position="7"/>
        <end position="219"/>
    </location>
</feature>
<name>A0A1H7XKI4_9BACT</name>
<accession>A0A1H7XKI4</accession>
<dbReference type="GO" id="GO:0036430">
    <property type="term" value="F:CMP kinase activity"/>
    <property type="evidence" value="ECO:0007669"/>
    <property type="project" value="RHEA"/>
</dbReference>
<keyword evidence="3 8" id="KW-0547">Nucleotide-binding</keyword>
<dbReference type="RefSeq" id="WP_175476444.1">
    <property type="nucleotide sequence ID" value="NZ_FOBS01000011.1"/>
</dbReference>
<evidence type="ECO:0000313" key="11">
    <source>
        <dbReference type="Proteomes" id="UP000198744"/>
    </source>
</evidence>
<dbReference type="AlphaFoldDB" id="A0A1H7XKI4"/>
<dbReference type="SUPFAM" id="SSF52540">
    <property type="entry name" value="P-loop containing nucleoside triphosphate hydrolases"/>
    <property type="match status" value="1"/>
</dbReference>
<organism evidence="10 11">
    <name type="scientific">Syntrophus gentianae</name>
    <dbReference type="NCBI Taxonomy" id="43775"/>
    <lineage>
        <taxon>Bacteria</taxon>
        <taxon>Pseudomonadati</taxon>
        <taxon>Thermodesulfobacteriota</taxon>
        <taxon>Syntrophia</taxon>
        <taxon>Syntrophales</taxon>
        <taxon>Syntrophaceae</taxon>
        <taxon>Syntrophus</taxon>
    </lineage>
</organism>
<keyword evidence="4 8" id="KW-0418">Kinase</keyword>
<evidence type="ECO:0000256" key="6">
    <source>
        <dbReference type="ARBA" id="ARBA00047615"/>
    </source>
</evidence>
<dbReference type="Proteomes" id="UP000198744">
    <property type="component" value="Unassembled WGS sequence"/>
</dbReference>
<dbReference type="GO" id="GO:0006220">
    <property type="term" value="P:pyrimidine nucleotide metabolic process"/>
    <property type="evidence" value="ECO:0007669"/>
    <property type="project" value="UniProtKB-UniRule"/>
</dbReference>
<comment type="catalytic activity">
    <reaction evidence="6 8">
        <text>dCMP + ATP = dCDP + ADP</text>
        <dbReference type="Rhea" id="RHEA:25094"/>
        <dbReference type="ChEBI" id="CHEBI:30616"/>
        <dbReference type="ChEBI" id="CHEBI:57566"/>
        <dbReference type="ChEBI" id="CHEBI:58593"/>
        <dbReference type="ChEBI" id="CHEBI:456216"/>
        <dbReference type="EC" id="2.7.4.25"/>
    </reaction>
</comment>
<keyword evidence="5 8" id="KW-0067">ATP-binding</keyword>